<dbReference type="EMBL" id="KZ293648">
    <property type="protein sequence ID" value="PBK98378.1"/>
    <property type="molecule type" value="Genomic_DNA"/>
</dbReference>
<dbReference type="CDD" id="cd21075">
    <property type="entry name" value="DBD_XPA-like"/>
    <property type="match status" value="1"/>
</dbReference>
<dbReference type="InterPro" id="IPR037129">
    <property type="entry name" value="XPA_sf"/>
</dbReference>
<evidence type="ECO:0000313" key="2">
    <source>
        <dbReference type="EMBL" id="PBK98378.1"/>
    </source>
</evidence>
<evidence type="ECO:0000256" key="1">
    <source>
        <dbReference type="SAM" id="MobiDB-lite"/>
    </source>
</evidence>
<evidence type="ECO:0000313" key="3">
    <source>
        <dbReference type="Proteomes" id="UP000217790"/>
    </source>
</evidence>
<protein>
    <submittedName>
        <fullName evidence="2">Uncharacterized protein</fullName>
    </submittedName>
</protein>
<feature type="region of interest" description="Disordered" evidence="1">
    <location>
        <begin position="1"/>
        <end position="52"/>
    </location>
</feature>
<organism evidence="2 3">
    <name type="scientific">Armillaria gallica</name>
    <name type="common">Bulbous honey fungus</name>
    <name type="synonym">Armillaria bulbosa</name>
    <dbReference type="NCBI Taxonomy" id="47427"/>
    <lineage>
        <taxon>Eukaryota</taxon>
        <taxon>Fungi</taxon>
        <taxon>Dikarya</taxon>
        <taxon>Basidiomycota</taxon>
        <taxon>Agaricomycotina</taxon>
        <taxon>Agaricomycetes</taxon>
        <taxon>Agaricomycetidae</taxon>
        <taxon>Agaricales</taxon>
        <taxon>Marasmiineae</taxon>
        <taxon>Physalacriaceae</taxon>
        <taxon>Armillaria</taxon>
    </lineage>
</organism>
<proteinExistence type="predicted"/>
<sequence length="135" mass="15655">MSSPRKRKSKVDPDEEYAVVPATPKRLKATKSSTPKRGMKVKEETEEARKARITREKKKAWKEELKNTLAWKVDSTFKFNQGMRTITKGEAKKQYKLSDEDIKALTYEQQVSSSGYLMKLYSIPQVQDVCRRKHG</sequence>
<dbReference type="Proteomes" id="UP000217790">
    <property type="component" value="Unassembled WGS sequence"/>
</dbReference>
<reference evidence="3" key="1">
    <citation type="journal article" date="2017" name="Nat. Ecol. Evol.">
        <title>Genome expansion and lineage-specific genetic innovations in the forest pathogenic fungi Armillaria.</title>
        <authorList>
            <person name="Sipos G."/>
            <person name="Prasanna A.N."/>
            <person name="Walter M.C."/>
            <person name="O'Connor E."/>
            <person name="Balint B."/>
            <person name="Krizsan K."/>
            <person name="Kiss B."/>
            <person name="Hess J."/>
            <person name="Varga T."/>
            <person name="Slot J."/>
            <person name="Riley R."/>
            <person name="Boka B."/>
            <person name="Rigling D."/>
            <person name="Barry K."/>
            <person name="Lee J."/>
            <person name="Mihaltcheva S."/>
            <person name="LaButti K."/>
            <person name="Lipzen A."/>
            <person name="Waldron R."/>
            <person name="Moloney N.M."/>
            <person name="Sperisen C."/>
            <person name="Kredics L."/>
            <person name="Vagvoelgyi C."/>
            <person name="Patrignani A."/>
            <person name="Fitzpatrick D."/>
            <person name="Nagy I."/>
            <person name="Doyle S."/>
            <person name="Anderson J.B."/>
            <person name="Grigoriev I.V."/>
            <person name="Gueldener U."/>
            <person name="Muensterkoetter M."/>
            <person name="Nagy L.G."/>
        </authorList>
    </citation>
    <scope>NUCLEOTIDE SEQUENCE [LARGE SCALE GENOMIC DNA]</scope>
    <source>
        <strain evidence="3">Ar21-2</strain>
    </source>
</reference>
<feature type="compositionally biased region" description="Basic and acidic residues" evidence="1">
    <location>
        <begin position="40"/>
        <end position="52"/>
    </location>
</feature>
<gene>
    <name evidence="2" type="ORF">ARMGADRAFT_1008800</name>
</gene>
<dbReference type="InParanoid" id="A0A2H3E5F5"/>
<dbReference type="Gene3D" id="3.90.530.10">
    <property type="entry name" value="XPA C-terminal domain"/>
    <property type="match status" value="1"/>
</dbReference>
<dbReference type="AlphaFoldDB" id="A0A2H3E5F5"/>
<name>A0A2H3E5F5_ARMGA</name>
<keyword evidence="3" id="KW-1185">Reference proteome</keyword>
<dbReference type="OrthoDB" id="3004196at2759"/>
<accession>A0A2H3E5F5</accession>